<name>A0A840CJK6_9BACT</name>
<dbReference type="PROSITE" id="PS51257">
    <property type="entry name" value="PROKAR_LIPOPROTEIN"/>
    <property type="match status" value="1"/>
</dbReference>
<dbReference type="Proteomes" id="UP000555103">
    <property type="component" value="Unassembled WGS sequence"/>
</dbReference>
<sequence>MTNKIFIALISGLLTLVSCENELNESVSLDVSVTADDLTVNGDTIIVKTLTPITFHFSGNPDFISFYSGEVGLEYKNINRTELSIDDIESYLNFDSFAQYGTIPGAIKVYLSTSFGDLSKDKDADIAKINAHEWIDISDLCDLPTASSTNTKASSVSLADYLGEPLVLAFRYKPLNNTAAQPTWEIQNLVIKNVLKKDGSVTTLPAASMGLTAFDIHADPTIAYLPYTVGVHSSNSGVWDFRNISAALPRVRMQSSSAGAELNEDWIISSPLVLNSCLPDKGVAIKSTTAALGSYTYQYQTSGEYEVTFVATNGNMDHYSRIVKNLIIKVID</sequence>
<dbReference type="Pfam" id="PF16409">
    <property type="entry name" value="DUF5017"/>
    <property type="match status" value="1"/>
</dbReference>
<accession>A0A840CJK6</accession>
<keyword evidence="3" id="KW-1185">Reference proteome</keyword>
<comment type="caution">
    <text evidence="2">The sequence shown here is derived from an EMBL/GenBank/DDBJ whole genome shotgun (WGS) entry which is preliminary data.</text>
</comment>
<gene>
    <name evidence="2" type="ORF">GGR21_000073</name>
</gene>
<dbReference type="EMBL" id="JACIEP010000001">
    <property type="protein sequence ID" value="MBB4034188.1"/>
    <property type="molecule type" value="Genomic_DNA"/>
</dbReference>
<reference evidence="2 3" key="1">
    <citation type="submission" date="2020-08" db="EMBL/GenBank/DDBJ databases">
        <title>Genomic Encyclopedia of Type Strains, Phase IV (KMG-IV): sequencing the most valuable type-strain genomes for metagenomic binning, comparative biology and taxonomic classification.</title>
        <authorList>
            <person name="Goeker M."/>
        </authorList>
    </citation>
    <scope>NUCLEOTIDE SEQUENCE [LARGE SCALE GENOMIC DNA]</scope>
    <source>
        <strain evidence="2 3">DSM 104969</strain>
    </source>
</reference>
<proteinExistence type="predicted"/>
<dbReference type="AlphaFoldDB" id="A0A840CJK6"/>
<protein>
    <recommendedName>
        <fullName evidence="1">DUF5017 domain-containing protein</fullName>
    </recommendedName>
</protein>
<dbReference type="InterPro" id="IPR032185">
    <property type="entry name" value="DUF5017"/>
</dbReference>
<evidence type="ECO:0000313" key="3">
    <source>
        <dbReference type="Proteomes" id="UP000555103"/>
    </source>
</evidence>
<evidence type="ECO:0000259" key="1">
    <source>
        <dbReference type="Pfam" id="PF16409"/>
    </source>
</evidence>
<feature type="domain" description="DUF5017" evidence="1">
    <location>
        <begin position="18"/>
        <end position="203"/>
    </location>
</feature>
<dbReference type="RefSeq" id="WP_183305155.1">
    <property type="nucleotide sequence ID" value="NZ_JACIEP010000001.1"/>
</dbReference>
<organism evidence="2 3">
    <name type="scientific">Dysgonomonas hofstadii</name>
    <dbReference type="NCBI Taxonomy" id="637886"/>
    <lineage>
        <taxon>Bacteria</taxon>
        <taxon>Pseudomonadati</taxon>
        <taxon>Bacteroidota</taxon>
        <taxon>Bacteroidia</taxon>
        <taxon>Bacteroidales</taxon>
        <taxon>Dysgonomonadaceae</taxon>
        <taxon>Dysgonomonas</taxon>
    </lineage>
</organism>
<evidence type="ECO:0000313" key="2">
    <source>
        <dbReference type="EMBL" id="MBB4034188.1"/>
    </source>
</evidence>